<keyword evidence="6 13" id="KW-0812">Transmembrane</keyword>
<evidence type="ECO:0000256" key="1">
    <source>
        <dbReference type="ARBA" id="ARBA00004651"/>
    </source>
</evidence>
<evidence type="ECO:0000256" key="13">
    <source>
        <dbReference type="RuleBase" id="RU364091"/>
    </source>
</evidence>
<evidence type="ECO:0000256" key="3">
    <source>
        <dbReference type="ARBA" id="ARBA00021622"/>
    </source>
</evidence>
<dbReference type="InterPro" id="IPR029025">
    <property type="entry name" value="T3SS_substrate_exporter_C"/>
</dbReference>
<evidence type="ECO:0000313" key="15">
    <source>
        <dbReference type="EMBL" id="BDV41465.1"/>
    </source>
</evidence>
<evidence type="ECO:0000256" key="10">
    <source>
        <dbReference type="ARBA" id="ARBA00023136"/>
    </source>
</evidence>
<dbReference type="InterPro" id="IPR006135">
    <property type="entry name" value="T3SS_substrate_exporter"/>
</dbReference>
<evidence type="ECO:0000256" key="9">
    <source>
        <dbReference type="ARBA" id="ARBA00022989"/>
    </source>
</evidence>
<dbReference type="PANTHER" id="PTHR30531">
    <property type="entry name" value="FLAGELLAR BIOSYNTHETIC PROTEIN FLHB"/>
    <property type="match status" value="1"/>
</dbReference>
<evidence type="ECO:0000256" key="7">
    <source>
        <dbReference type="ARBA" id="ARBA00022795"/>
    </source>
</evidence>
<sequence length="353" mass="39844">MSDEDKHSKTEQPTSKKLEEAKKKGVPHSRDLTSTVTLIASVIALYSTGGFMFSTLKRTSYEILSSMGTYQLTESSVYKLLLKMLLVMLSVTLPFMVVVVIAGTVTTLLQVGFSLQGERITFDLTKLDPVKNFNKLFNKDSLVEMVKALLKMAIVGYMAYKILRDEMDSIVYLTETDLTGILEFVKQISFKLVLHTCGVLLILATLDLAFVKWRFIQNLKMTKQEVKDEHKESEGDPQVKGKIRRMQFEQAQRRLRKIIPTADVIVTNPTHFAVALKYDRMTMTAPVVLAKGADYMAQQIKAIAKENSVMLVENRFLARELYAQVKEGQEVPEALYTAVAEVLAYVYSLKGKI</sequence>
<evidence type="ECO:0000256" key="11">
    <source>
        <dbReference type="ARBA" id="ARBA00023225"/>
    </source>
</evidence>
<keyword evidence="10 13" id="KW-0472">Membrane</keyword>
<keyword evidence="15" id="KW-0966">Cell projection</keyword>
<comment type="function">
    <text evidence="12 13">Required for formation of the rod structure in the basal body of the flagellar apparatus. Together with FliI and FliH, may constitute the export apparatus of flagellin.</text>
</comment>
<keyword evidence="15" id="KW-0282">Flagellum</keyword>
<dbReference type="PANTHER" id="PTHR30531:SF12">
    <property type="entry name" value="FLAGELLAR BIOSYNTHETIC PROTEIN FLHB"/>
    <property type="match status" value="1"/>
</dbReference>
<name>A0ABM8EGD1_9BACT</name>
<dbReference type="Gene3D" id="6.10.250.2080">
    <property type="match status" value="1"/>
</dbReference>
<evidence type="ECO:0000256" key="5">
    <source>
        <dbReference type="ARBA" id="ARBA00022475"/>
    </source>
</evidence>
<comment type="caution">
    <text evidence="13">Lacks conserved residue(s) required for the propagation of feature annotation.</text>
</comment>
<dbReference type="Proteomes" id="UP001317705">
    <property type="component" value="Chromosome"/>
</dbReference>
<proteinExistence type="inferred from homology"/>
<keyword evidence="15" id="KW-0969">Cilium</keyword>
<feature type="transmembrane region" description="Helical" evidence="13">
    <location>
        <begin position="192"/>
        <end position="211"/>
    </location>
</feature>
<dbReference type="SUPFAM" id="SSF160544">
    <property type="entry name" value="EscU C-terminal domain-like"/>
    <property type="match status" value="1"/>
</dbReference>
<keyword evidence="4 13" id="KW-0813">Transport</keyword>
<keyword evidence="8 13" id="KW-0653">Protein transport</keyword>
<feature type="region of interest" description="Disordered" evidence="14">
    <location>
        <begin position="1"/>
        <end position="28"/>
    </location>
</feature>
<dbReference type="RefSeq" id="WP_282001452.1">
    <property type="nucleotide sequence ID" value="NZ_AP027151.1"/>
</dbReference>
<keyword evidence="7 13" id="KW-1005">Bacterial flagellum biogenesis</keyword>
<evidence type="ECO:0000313" key="16">
    <source>
        <dbReference type="Proteomes" id="UP001317705"/>
    </source>
</evidence>
<keyword evidence="11 13" id="KW-1006">Bacterial flagellum protein export</keyword>
<dbReference type="NCBIfam" id="TIGR00328">
    <property type="entry name" value="flhB"/>
    <property type="match status" value="1"/>
</dbReference>
<evidence type="ECO:0000256" key="2">
    <source>
        <dbReference type="ARBA" id="ARBA00010690"/>
    </source>
</evidence>
<reference evidence="15 16" key="1">
    <citation type="submission" date="2022-12" db="EMBL/GenBank/DDBJ databases">
        <title>Polyphasic characterization of Geotalea uranireducens NIT-SL11 newly isolated from a complex of sewage sludge and microbially reduced graphene oxide.</title>
        <authorList>
            <person name="Xie L."/>
            <person name="Yoshida N."/>
            <person name="Meng L."/>
        </authorList>
    </citation>
    <scope>NUCLEOTIDE SEQUENCE [LARGE SCALE GENOMIC DNA]</scope>
    <source>
        <strain evidence="15 16">NIT-SL11</strain>
    </source>
</reference>
<evidence type="ECO:0000256" key="8">
    <source>
        <dbReference type="ARBA" id="ARBA00022927"/>
    </source>
</evidence>
<keyword evidence="5 13" id="KW-1003">Cell membrane</keyword>
<evidence type="ECO:0000256" key="12">
    <source>
        <dbReference type="ARBA" id="ARBA00025078"/>
    </source>
</evidence>
<dbReference type="InterPro" id="IPR006136">
    <property type="entry name" value="FlhB"/>
</dbReference>
<comment type="subcellular location">
    <subcellularLocation>
        <location evidence="1">Cell membrane</location>
        <topology evidence="1">Multi-pass membrane protein</topology>
    </subcellularLocation>
</comment>
<dbReference type="Pfam" id="PF01312">
    <property type="entry name" value="Bac_export_2"/>
    <property type="match status" value="1"/>
</dbReference>
<gene>
    <name evidence="13 15" type="primary">flhB</name>
    <name evidence="15" type="ORF">GURASL_03880</name>
</gene>
<keyword evidence="16" id="KW-1185">Reference proteome</keyword>
<dbReference type="PRINTS" id="PR00950">
    <property type="entry name" value="TYPE3IMSPROT"/>
</dbReference>
<evidence type="ECO:0000256" key="4">
    <source>
        <dbReference type="ARBA" id="ARBA00022448"/>
    </source>
</evidence>
<protein>
    <recommendedName>
        <fullName evidence="3 13">Flagellar biosynthetic protein FlhB</fullName>
    </recommendedName>
</protein>
<evidence type="ECO:0000256" key="14">
    <source>
        <dbReference type="SAM" id="MobiDB-lite"/>
    </source>
</evidence>
<keyword evidence="9 13" id="KW-1133">Transmembrane helix</keyword>
<organism evidence="15 16">
    <name type="scientific">Geotalea uraniireducens</name>
    <dbReference type="NCBI Taxonomy" id="351604"/>
    <lineage>
        <taxon>Bacteria</taxon>
        <taxon>Pseudomonadati</taxon>
        <taxon>Thermodesulfobacteriota</taxon>
        <taxon>Desulfuromonadia</taxon>
        <taxon>Geobacterales</taxon>
        <taxon>Geobacteraceae</taxon>
        <taxon>Geotalea</taxon>
    </lineage>
</organism>
<dbReference type="Gene3D" id="3.40.1690.10">
    <property type="entry name" value="secretion proteins EscU"/>
    <property type="match status" value="1"/>
</dbReference>
<accession>A0ABM8EGD1</accession>
<feature type="transmembrane region" description="Helical" evidence="13">
    <location>
        <begin position="32"/>
        <end position="53"/>
    </location>
</feature>
<evidence type="ECO:0000256" key="6">
    <source>
        <dbReference type="ARBA" id="ARBA00022692"/>
    </source>
</evidence>
<dbReference type="EMBL" id="AP027151">
    <property type="protein sequence ID" value="BDV41465.1"/>
    <property type="molecule type" value="Genomic_DNA"/>
</dbReference>
<comment type="similarity">
    <text evidence="2 13">Belongs to the type III secretion exporter family.</text>
</comment>
<feature type="transmembrane region" description="Helical" evidence="13">
    <location>
        <begin position="84"/>
        <end position="109"/>
    </location>
</feature>